<keyword evidence="3" id="KW-0812">Transmembrane</keyword>
<keyword evidence="3" id="KW-1133">Transmembrane helix</keyword>
<protein>
    <submittedName>
        <fullName evidence="4">Uncharacterized protein</fullName>
    </submittedName>
</protein>
<feature type="region of interest" description="Disordered" evidence="2">
    <location>
        <begin position="1"/>
        <end position="61"/>
    </location>
</feature>
<gene>
    <name evidence="4" type="ORF">ABR85_11890</name>
</gene>
<evidence type="ECO:0000313" key="4">
    <source>
        <dbReference type="EMBL" id="KRO82412.1"/>
    </source>
</evidence>
<keyword evidence="3" id="KW-0472">Membrane</keyword>
<comment type="caution">
    <text evidence="4">The sequence shown here is derived from an EMBL/GenBank/DDBJ whole genome shotgun (WGS) entry which is preliminary data.</text>
</comment>
<evidence type="ECO:0000256" key="2">
    <source>
        <dbReference type="SAM" id="MobiDB-lite"/>
    </source>
</evidence>
<feature type="transmembrane region" description="Helical" evidence="3">
    <location>
        <begin position="106"/>
        <end position="128"/>
    </location>
</feature>
<dbReference type="Proteomes" id="UP000051242">
    <property type="component" value="Unassembled WGS sequence"/>
</dbReference>
<accession>A0A0R2T584</accession>
<evidence type="ECO:0000256" key="1">
    <source>
        <dbReference type="SAM" id="Coils"/>
    </source>
</evidence>
<proteinExistence type="predicted"/>
<dbReference type="EMBL" id="LICD01000039">
    <property type="protein sequence ID" value="KRO82412.1"/>
    <property type="molecule type" value="Genomic_DNA"/>
</dbReference>
<name>A0A0R2T584_9GAMM</name>
<evidence type="ECO:0000256" key="3">
    <source>
        <dbReference type="SAM" id="Phobius"/>
    </source>
</evidence>
<feature type="coiled-coil region" evidence="1">
    <location>
        <begin position="190"/>
        <end position="217"/>
    </location>
</feature>
<evidence type="ECO:0000313" key="5">
    <source>
        <dbReference type="Proteomes" id="UP000051242"/>
    </source>
</evidence>
<reference evidence="4 5" key="1">
    <citation type="submission" date="2015-10" db="EMBL/GenBank/DDBJ databases">
        <title>Metagenome-Assembled Genomes uncover a global brackish microbiome.</title>
        <authorList>
            <person name="Hugerth L.W."/>
            <person name="Larsson J."/>
            <person name="Alneberg J."/>
            <person name="Lindh M.V."/>
            <person name="Legrand C."/>
            <person name="Pinhassi J."/>
            <person name="Andersson A.F."/>
        </authorList>
    </citation>
    <scope>NUCLEOTIDE SEQUENCE [LARGE SCALE GENOMIC DNA]</scope>
    <source>
        <strain evidence="4">BACL22 MAG-120619-bin3</strain>
    </source>
</reference>
<dbReference type="AlphaFoldDB" id="A0A0R2T584"/>
<keyword evidence="1" id="KW-0175">Coiled coil</keyword>
<organism evidence="4 5">
    <name type="scientific">OM182 bacterium BACL3 MAG-120619-bin3</name>
    <dbReference type="NCBI Taxonomy" id="1655593"/>
    <lineage>
        <taxon>Bacteria</taxon>
        <taxon>Pseudomonadati</taxon>
        <taxon>Pseudomonadota</taxon>
        <taxon>Gammaproteobacteria</taxon>
        <taxon>OMG group</taxon>
        <taxon>OM182 clade</taxon>
    </lineage>
</organism>
<sequence length="298" mass="33020">MSDEKNIELDETENVSEPGDNSPPTVDSGKAEVKNDSEEVSTTEDTQLSESGGGNNNSSSHRVISNEELGALFHDFSQEFNDFSGKVSQKLAQNNGEIIRFSKRSAILNGIMMGILSVTLILGGLTWLSNNKVQSLADDLSTRINSFVVMDSLIETLSNDLDLAAISATKLESEILGFEGSLDIATEQISLRYEEQRLDLEEQVEALRNTVMEFGEDFSDVKLSNSSMEVELRRVIQSTDQLRELEGMLNAIVTLEKEKYYDAITALSNASQSNNEEELDDVAAQEMIDNGYIFFERD</sequence>